<dbReference type="InterPro" id="IPR005455">
    <property type="entry name" value="PFN_euk"/>
</dbReference>
<dbReference type="Pfam" id="PF00235">
    <property type="entry name" value="Profilin"/>
    <property type="match status" value="1"/>
</dbReference>
<dbReference type="PANTHER" id="PTHR11604:SF0">
    <property type="entry name" value="PROFILIN"/>
    <property type="match status" value="1"/>
</dbReference>
<evidence type="ECO:0000256" key="6">
    <source>
        <dbReference type="RuleBase" id="RU003909"/>
    </source>
</evidence>
<dbReference type="eggNOG" id="KOG1755">
    <property type="taxonomic scope" value="Eukaryota"/>
</dbReference>
<evidence type="ECO:0000256" key="7">
    <source>
        <dbReference type="SAM" id="MobiDB-lite"/>
    </source>
</evidence>
<gene>
    <name evidence="8" type="ORF">CSUB01_02833</name>
</gene>
<comment type="subcellular location">
    <subcellularLocation>
        <location evidence="1">Cytoplasm</location>
        <location evidence="1">Cytoskeleton</location>
    </subcellularLocation>
</comment>
<comment type="caution">
    <text evidence="8">The sequence shown here is derived from an EMBL/GenBank/DDBJ whole genome shotgun (WGS) entry which is preliminary data.</text>
</comment>
<keyword evidence="9" id="KW-1185">Reference proteome</keyword>
<dbReference type="CDD" id="cd00148">
    <property type="entry name" value="PROF"/>
    <property type="match status" value="1"/>
</dbReference>
<feature type="region of interest" description="Disordered" evidence="7">
    <location>
        <begin position="170"/>
        <end position="189"/>
    </location>
</feature>
<sequence>MSWQAYVDQSLVGTGHVDKAAIISIAGDSTWASTAGFTLSATEMKVIADIVKGDKTVTDKAFADGLFIGGERYVMARAEEGSIYARKGKEGIAVAKSSQAVLLGHHGENQQAGNATQAVQKLADYLVSYAPYRAPRLKLRRCGPYDWDVARERGDGAEEVSKQDHDAVELDAEADQGPPQQNQGEPREEGRRAFCLLFPREEEQRLLGPDDDRQADEEEDLTLRRRKENWEWRSSLHGSVEEEHHSSDEEETAWSSAEGGVSSGGLSSRPLALLCARAVGRRKHTSGAENHSDFCKTGQLWSLKRSRALEVAGCYRRKAQRRKDILWVSDIHIDDILDGFGLGVRY</sequence>
<dbReference type="Gene3D" id="3.30.450.30">
    <property type="entry name" value="Dynein light chain 2a, cytoplasmic"/>
    <property type="match status" value="1"/>
</dbReference>
<keyword evidence="3" id="KW-0963">Cytoplasm</keyword>
<proteinExistence type="inferred from homology"/>
<name>A0A066XN38_COLSU</name>
<evidence type="ECO:0000313" key="8">
    <source>
        <dbReference type="EMBL" id="KDN70317.1"/>
    </source>
</evidence>
<dbReference type="PRINTS" id="PR01640">
    <property type="entry name" value="PROFILINPLNT"/>
</dbReference>
<reference evidence="9" key="1">
    <citation type="journal article" date="2014" name="Genome Announc.">
        <title>Draft genome sequence of Colletotrichum sublineola, a destructive pathogen of cultivated sorghum.</title>
        <authorList>
            <person name="Baroncelli R."/>
            <person name="Sanz-Martin J.M."/>
            <person name="Rech G.E."/>
            <person name="Sukno S.A."/>
            <person name="Thon M.R."/>
        </authorList>
    </citation>
    <scope>NUCLEOTIDE SEQUENCE [LARGE SCALE GENOMIC DNA]</scope>
    <source>
        <strain evidence="9">TX430BB</strain>
    </source>
</reference>
<keyword evidence="4 6" id="KW-0009">Actin-binding</keyword>
<dbReference type="EMBL" id="JMSE01000365">
    <property type="protein sequence ID" value="KDN70317.1"/>
    <property type="molecule type" value="Genomic_DNA"/>
</dbReference>
<evidence type="ECO:0000256" key="4">
    <source>
        <dbReference type="ARBA" id="ARBA00023203"/>
    </source>
</evidence>
<organism evidence="8 9">
    <name type="scientific">Colletotrichum sublineola</name>
    <name type="common">Sorghum anthracnose fungus</name>
    <dbReference type="NCBI Taxonomy" id="1173701"/>
    <lineage>
        <taxon>Eukaryota</taxon>
        <taxon>Fungi</taxon>
        <taxon>Dikarya</taxon>
        <taxon>Ascomycota</taxon>
        <taxon>Pezizomycotina</taxon>
        <taxon>Sordariomycetes</taxon>
        <taxon>Hypocreomycetidae</taxon>
        <taxon>Glomerellales</taxon>
        <taxon>Glomerellaceae</taxon>
        <taxon>Colletotrichum</taxon>
        <taxon>Colletotrichum graminicola species complex</taxon>
    </lineage>
</organism>
<dbReference type="InterPro" id="IPR027310">
    <property type="entry name" value="Profilin_CS"/>
</dbReference>
<dbReference type="GO" id="GO:0005856">
    <property type="term" value="C:cytoskeleton"/>
    <property type="evidence" value="ECO:0007669"/>
    <property type="project" value="UniProtKB-SubCell"/>
</dbReference>
<keyword evidence="5" id="KW-0206">Cytoskeleton</keyword>
<dbReference type="STRING" id="1173701.A0A066XN38"/>
<dbReference type="AlphaFoldDB" id="A0A066XN38"/>
<dbReference type="SMART" id="SM00392">
    <property type="entry name" value="PROF"/>
    <property type="match status" value="1"/>
</dbReference>
<accession>A0A066XN38</accession>
<evidence type="ECO:0000256" key="1">
    <source>
        <dbReference type="ARBA" id="ARBA00004245"/>
    </source>
</evidence>
<comment type="similarity">
    <text evidence="2 6">Belongs to the profilin family.</text>
</comment>
<dbReference type="InterPro" id="IPR036140">
    <property type="entry name" value="PFN_sf"/>
</dbReference>
<dbReference type="GO" id="GO:0005938">
    <property type="term" value="C:cell cortex"/>
    <property type="evidence" value="ECO:0007669"/>
    <property type="project" value="TreeGrafter"/>
</dbReference>
<dbReference type="InterPro" id="IPR048278">
    <property type="entry name" value="PFN"/>
</dbReference>
<evidence type="ECO:0000313" key="9">
    <source>
        <dbReference type="Proteomes" id="UP000027238"/>
    </source>
</evidence>
<dbReference type="PANTHER" id="PTHR11604">
    <property type="entry name" value="PROFILIN"/>
    <property type="match status" value="1"/>
</dbReference>
<dbReference type="GO" id="GO:0003785">
    <property type="term" value="F:actin monomer binding"/>
    <property type="evidence" value="ECO:0007669"/>
    <property type="project" value="TreeGrafter"/>
</dbReference>
<evidence type="ECO:0000256" key="3">
    <source>
        <dbReference type="ARBA" id="ARBA00022490"/>
    </source>
</evidence>
<protein>
    <recommendedName>
        <fullName evidence="6">Profilin</fullName>
    </recommendedName>
</protein>
<dbReference type="Proteomes" id="UP000027238">
    <property type="component" value="Unassembled WGS sequence"/>
</dbReference>
<evidence type="ECO:0000256" key="5">
    <source>
        <dbReference type="ARBA" id="ARBA00023212"/>
    </source>
</evidence>
<dbReference type="OrthoDB" id="421374at2759"/>
<dbReference type="PROSITE" id="PS00414">
    <property type="entry name" value="PROFILIN"/>
    <property type="match status" value="1"/>
</dbReference>
<dbReference type="SUPFAM" id="SSF55770">
    <property type="entry name" value="Profilin (actin-binding protein)"/>
    <property type="match status" value="1"/>
</dbReference>
<dbReference type="HOGENOM" id="CLU_801703_0_0_1"/>
<feature type="region of interest" description="Disordered" evidence="7">
    <location>
        <begin position="236"/>
        <end position="266"/>
    </location>
</feature>
<evidence type="ECO:0000256" key="2">
    <source>
        <dbReference type="ARBA" id="ARBA00010058"/>
    </source>
</evidence>